<feature type="compositionally biased region" description="Basic and acidic residues" evidence="1">
    <location>
        <begin position="122"/>
        <end position="145"/>
    </location>
</feature>
<evidence type="ECO:0000313" key="3">
    <source>
        <dbReference type="Proteomes" id="UP001305647"/>
    </source>
</evidence>
<reference evidence="2" key="2">
    <citation type="submission" date="2023-05" db="EMBL/GenBank/DDBJ databases">
        <authorList>
            <consortium name="Lawrence Berkeley National Laboratory"/>
            <person name="Steindorff A."/>
            <person name="Hensen N."/>
            <person name="Bonometti L."/>
            <person name="Westerberg I."/>
            <person name="Brannstrom I.O."/>
            <person name="Guillou S."/>
            <person name="Cros-Aarteil S."/>
            <person name="Calhoun S."/>
            <person name="Haridas S."/>
            <person name="Kuo A."/>
            <person name="Mondo S."/>
            <person name="Pangilinan J."/>
            <person name="Riley R."/>
            <person name="Labutti K."/>
            <person name="Andreopoulos B."/>
            <person name="Lipzen A."/>
            <person name="Chen C."/>
            <person name="Yanf M."/>
            <person name="Daum C."/>
            <person name="Ng V."/>
            <person name="Clum A."/>
            <person name="Ohm R."/>
            <person name="Martin F."/>
            <person name="Silar P."/>
            <person name="Natvig D."/>
            <person name="Lalanne C."/>
            <person name="Gautier V."/>
            <person name="Ament-Velasquez S.L."/>
            <person name="Kruys A."/>
            <person name="Hutchinson M.I."/>
            <person name="Powell A.J."/>
            <person name="Barry K."/>
            <person name="Miller A.N."/>
            <person name="Grigoriev I.V."/>
            <person name="Debuchy R."/>
            <person name="Gladieux P."/>
            <person name="Thoren M.H."/>
            <person name="Johannesson H."/>
        </authorList>
    </citation>
    <scope>NUCLEOTIDE SEQUENCE</scope>
    <source>
        <strain evidence="2">CBS 757.83</strain>
    </source>
</reference>
<sequence>MAAPCCPDHICYLILYRSFPHVPVTPPSPSSPSNPKSLGHRPGRIQQNQATRLPTAALFPHRCREGRDVNGFASQPTHKPWHFGTTPHGCMGCLRTDRLPPACSIPLRIHKQTRKLPSNPHDGIHSSRDPDPDPDRSSARSRRESVAGGLGGSVLQTRRLEFLSRILQRPVA</sequence>
<accession>A0AAN6T1D4</accession>
<organism evidence="2 3">
    <name type="scientific">Parathielavia hyrcaniae</name>
    <dbReference type="NCBI Taxonomy" id="113614"/>
    <lineage>
        <taxon>Eukaryota</taxon>
        <taxon>Fungi</taxon>
        <taxon>Dikarya</taxon>
        <taxon>Ascomycota</taxon>
        <taxon>Pezizomycotina</taxon>
        <taxon>Sordariomycetes</taxon>
        <taxon>Sordariomycetidae</taxon>
        <taxon>Sordariales</taxon>
        <taxon>Chaetomiaceae</taxon>
        <taxon>Parathielavia</taxon>
    </lineage>
</organism>
<protein>
    <submittedName>
        <fullName evidence="2">Uncharacterized protein</fullName>
    </submittedName>
</protein>
<feature type="region of interest" description="Disordered" evidence="1">
    <location>
        <begin position="24"/>
        <end position="51"/>
    </location>
</feature>
<evidence type="ECO:0000256" key="1">
    <source>
        <dbReference type="SAM" id="MobiDB-lite"/>
    </source>
</evidence>
<keyword evidence="3" id="KW-1185">Reference proteome</keyword>
<evidence type="ECO:0000313" key="2">
    <source>
        <dbReference type="EMBL" id="KAK4100691.1"/>
    </source>
</evidence>
<proteinExistence type="predicted"/>
<gene>
    <name evidence="2" type="ORF">N658DRAFT_93004</name>
</gene>
<reference evidence="2" key="1">
    <citation type="journal article" date="2023" name="Mol. Phylogenet. Evol.">
        <title>Genome-scale phylogeny and comparative genomics of the fungal order Sordariales.</title>
        <authorList>
            <person name="Hensen N."/>
            <person name="Bonometti L."/>
            <person name="Westerberg I."/>
            <person name="Brannstrom I.O."/>
            <person name="Guillou S."/>
            <person name="Cros-Aarteil S."/>
            <person name="Calhoun S."/>
            <person name="Haridas S."/>
            <person name="Kuo A."/>
            <person name="Mondo S."/>
            <person name="Pangilinan J."/>
            <person name="Riley R."/>
            <person name="LaButti K."/>
            <person name="Andreopoulos B."/>
            <person name="Lipzen A."/>
            <person name="Chen C."/>
            <person name="Yan M."/>
            <person name="Daum C."/>
            <person name="Ng V."/>
            <person name="Clum A."/>
            <person name="Steindorff A."/>
            <person name="Ohm R.A."/>
            <person name="Martin F."/>
            <person name="Silar P."/>
            <person name="Natvig D.O."/>
            <person name="Lalanne C."/>
            <person name="Gautier V."/>
            <person name="Ament-Velasquez S.L."/>
            <person name="Kruys A."/>
            <person name="Hutchinson M.I."/>
            <person name="Powell A.J."/>
            <person name="Barry K."/>
            <person name="Miller A.N."/>
            <person name="Grigoriev I.V."/>
            <person name="Debuchy R."/>
            <person name="Gladieux P."/>
            <person name="Hiltunen Thoren M."/>
            <person name="Johannesson H."/>
        </authorList>
    </citation>
    <scope>NUCLEOTIDE SEQUENCE</scope>
    <source>
        <strain evidence="2">CBS 757.83</strain>
    </source>
</reference>
<feature type="region of interest" description="Disordered" evidence="1">
    <location>
        <begin position="112"/>
        <end position="151"/>
    </location>
</feature>
<dbReference type="AlphaFoldDB" id="A0AAN6T1D4"/>
<dbReference type="EMBL" id="MU863639">
    <property type="protein sequence ID" value="KAK4100691.1"/>
    <property type="molecule type" value="Genomic_DNA"/>
</dbReference>
<comment type="caution">
    <text evidence="2">The sequence shown here is derived from an EMBL/GenBank/DDBJ whole genome shotgun (WGS) entry which is preliminary data.</text>
</comment>
<name>A0AAN6T1D4_9PEZI</name>
<dbReference type="Proteomes" id="UP001305647">
    <property type="component" value="Unassembled WGS sequence"/>
</dbReference>